<comment type="caution">
    <text evidence="1">The sequence shown here is derived from an EMBL/GenBank/DDBJ whole genome shotgun (WGS) entry which is preliminary data.</text>
</comment>
<organism evidence="1 2">
    <name type="scientific">Vibrio lentus</name>
    <dbReference type="NCBI Taxonomy" id="136468"/>
    <lineage>
        <taxon>Bacteria</taxon>
        <taxon>Pseudomonadati</taxon>
        <taxon>Pseudomonadota</taxon>
        <taxon>Gammaproteobacteria</taxon>
        <taxon>Vibrionales</taxon>
        <taxon>Vibrionaceae</taxon>
        <taxon>Vibrio</taxon>
    </lineage>
</organism>
<evidence type="ECO:0000313" key="1">
    <source>
        <dbReference type="EMBL" id="PML56916.1"/>
    </source>
</evidence>
<reference evidence="2" key="1">
    <citation type="submission" date="2016-07" db="EMBL/GenBank/DDBJ databases">
        <title>Nontailed viruses are major unrecognized killers of bacteria in the ocean.</title>
        <authorList>
            <person name="Kauffman K."/>
            <person name="Hussain F."/>
            <person name="Yang J."/>
            <person name="Arevalo P."/>
            <person name="Brown J."/>
            <person name="Cutler M."/>
            <person name="Kelly L."/>
            <person name="Polz M.F."/>
        </authorList>
    </citation>
    <scope>NUCLEOTIDE SEQUENCE [LARGE SCALE GENOMIC DNA]</scope>
    <source>
        <strain evidence="2">10N.261.51.B8</strain>
    </source>
</reference>
<proteinExistence type="predicted"/>
<sequence length="62" mass="6767">MIRIDVNANHGAGIPLSKAIDLTAYICAFTLFNMGQVSENTSAPFPVSAFTHSHLVNVRFPY</sequence>
<dbReference type="EMBL" id="MCYL01000013">
    <property type="protein sequence ID" value="PML56916.1"/>
    <property type="molecule type" value="Genomic_DNA"/>
</dbReference>
<dbReference type="AlphaFoldDB" id="A0A2N7IHD5"/>
<evidence type="ECO:0000313" key="2">
    <source>
        <dbReference type="Proteomes" id="UP000235746"/>
    </source>
</evidence>
<gene>
    <name evidence="1" type="ORF">BCT74_04565</name>
</gene>
<dbReference type="Proteomes" id="UP000235746">
    <property type="component" value="Unassembled WGS sequence"/>
</dbReference>
<protein>
    <submittedName>
        <fullName evidence="1">Uncharacterized protein</fullName>
    </submittedName>
</protein>
<name>A0A2N7IHD5_9VIBR</name>
<accession>A0A2N7IHD5</accession>